<keyword evidence="2" id="KW-0732">Signal</keyword>
<dbReference type="EMBL" id="JAJUWU010000001">
    <property type="protein sequence ID" value="MCE7026445.1"/>
    <property type="molecule type" value="Genomic_DNA"/>
</dbReference>
<gene>
    <name evidence="3" type="ORF">LZD57_00445</name>
</gene>
<feature type="region of interest" description="Disordered" evidence="1">
    <location>
        <begin position="28"/>
        <end position="129"/>
    </location>
</feature>
<evidence type="ECO:0000313" key="4">
    <source>
        <dbReference type="Proteomes" id="UP001139035"/>
    </source>
</evidence>
<comment type="caution">
    <text evidence="3">The sequence shown here is derived from an EMBL/GenBank/DDBJ whole genome shotgun (WGS) entry which is preliminary data.</text>
</comment>
<name>A0A9X1NVH2_9HYPH</name>
<feature type="chain" id="PRO_5040957573" description="Chemotaxis protein MotC" evidence="2">
    <location>
        <begin position="26"/>
        <end position="491"/>
    </location>
</feature>
<evidence type="ECO:0000256" key="1">
    <source>
        <dbReference type="SAM" id="MobiDB-lite"/>
    </source>
</evidence>
<sequence>MRSSVPPMAPFLALLALVLAAPAVGEEAHDDAGHSTAEQVRQAGEAARRGGGAAAAVGKDAHEAGRHGAADDAHASNGAEAHDGAAADHDAGGAGHEGETTEGDGDAAHGADSAHATHAEEPAPTRGPQPYQVIRSLQFLQDQAARGNVSANRVQSRLLQWYGPAFERATQETWKDGRNQRAAALFVLSGGPPSVLRMVLAKNDFPADVRPLLDGALAYVENRQTDAQKLLSALDVDAMEPGLAAQINLAVAQMQAQAAPDKALERLRRVMLDGTGTLLEEAALRLAMVLAEDLGDHDRADGYARLYFDRYARSVYAGNFRARFTALYVGRPVDQAEKTVELIADAVERIPLADQLNIYLSIGRRALIAGNMKLAGMAGAKVLEVSGLTAQARQRALLYVSASTLTERDPAETLAKLDEIDRESLHPADRKLYDAALSVLGEIRKPLMADAGTGADDKTNAAEATPIDSAVVDRATKLLDAVRSDLKDMDK</sequence>
<evidence type="ECO:0000256" key="2">
    <source>
        <dbReference type="SAM" id="SignalP"/>
    </source>
</evidence>
<reference evidence="3" key="1">
    <citation type="submission" date="2022-01" db="EMBL/GenBank/DDBJ databases">
        <title>Jiella avicenniae sp. nov., a novel endophytic bacterium isolated from bark of Avicennia marina.</title>
        <authorList>
            <person name="Tuo L."/>
        </authorList>
    </citation>
    <scope>NUCLEOTIDE SEQUENCE</scope>
    <source>
        <strain evidence="3">CBK1P-4</strain>
    </source>
</reference>
<dbReference type="Proteomes" id="UP001139035">
    <property type="component" value="Unassembled WGS sequence"/>
</dbReference>
<organism evidence="3 4">
    <name type="scientific">Jiella avicenniae</name>
    <dbReference type="NCBI Taxonomy" id="2907202"/>
    <lineage>
        <taxon>Bacteria</taxon>
        <taxon>Pseudomonadati</taxon>
        <taxon>Pseudomonadota</taxon>
        <taxon>Alphaproteobacteria</taxon>
        <taxon>Hyphomicrobiales</taxon>
        <taxon>Aurantimonadaceae</taxon>
        <taxon>Jiella</taxon>
    </lineage>
</organism>
<accession>A0A9X1NVH2</accession>
<dbReference type="AlphaFoldDB" id="A0A9X1NVH2"/>
<evidence type="ECO:0008006" key="5">
    <source>
        <dbReference type="Google" id="ProtNLM"/>
    </source>
</evidence>
<proteinExistence type="predicted"/>
<dbReference type="RefSeq" id="WP_233717149.1">
    <property type="nucleotide sequence ID" value="NZ_JAJUWU010000001.1"/>
</dbReference>
<feature type="compositionally biased region" description="Basic and acidic residues" evidence="1">
    <location>
        <begin position="59"/>
        <end position="99"/>
    </location>
</feature>
<keyword evidence="4" id="KW-1185">Reference proteome</keyword>
<feature type="signal peptide" evidence="2">
    <location>
        <begin position="1"/>
        <end position="25"/>
    </location>
</feature>
<protein>
    <recommendedName>
        <fullName evidence="5">Chemotaxis protein MotC</fullName>
    </recommendedName>
</protein>
<evidence type="ECO:0000313" key="3">
    <source>
        <dbReference type="EMBL" id="MCE7026445.1"/>
    </source>
</evidence>